<accession>A0A1Y6C2H6</accession>
<evidence type="ECO:0000313" key="2">
    <source>
        <dbReference type="EMBL" id="SMF39910.1"/>
    </source>
</evidence>
<dbReference type="STRING" id="1513793.SAMN06296036_11244"/>
<dbReference type="AlphaFoldDB" id="A0A1Y6C2H6"/>
<dbReference type="Proteomes" id="UP000192907">
    <property type="component" value="Unassembled WGS sequence"/>
</dbReference>
<keyword evidence="3" id="KW-1185">Reference proteome</keyword>
<protein>
    <submittedName>
        <fullName evidence="2">Uncharacterized protein</fullName>
    </submittedName>
</protein>
<dbReference type="RefSeq" id="WP_143478204.1">
    <property type="nucleotide sequence ID" value="NZ_SLZT01000012.1"/>
</dbReference>
<organism evidence="2 3">
    <name type="scientific">Pseudobacteriovorax antillogorgiicola</name>
    <dbReference type="NCBI Taxonomy" id="1513793"/>
    <lineage>
        <taxon>Bacteria</taxon>
        <taxon>Pseudomonadati</taxon>
        <taxon>Bdellovibrionota</taxon>
        <taxon>Oligoflexia</taxon>
        <taxon>Oligoflexales</taxon>
        <taxon>Pseudobacteriovoracaceae</taxon>
        <taxon>Pseudobacteriovorax</taxon>
    </lineage>
</organism>
<evidence type="ECO:0000313" key="3">
    <source>
        <dbReference type="Proteomes" id="UP000192907"/>
    </source>
</evidence>
<evidence type="ECO:0000256" key="1">
    <source>
        <dbReference type="SAM" id="MobiDB-lite"/>
    </source>
</evidence>
<dbReference type="InterPro" id="IPR028994">
    <property type="entry name" value="Integrin_alpha_N"/>
</dbReference>
<feature type="compositionally biased region" description="Basic and acidic residues" evidence="1">
    <location>
        <begin position="542"/>
        <end position="553"/>
    </location>
</feature>
<dbReference type="EMBL" id="FWZT01000012">
    <property type="protein sequence ID" value="SMF39910.1"/>
    <property type="molecule type" value="Genomic_DNA"/>
</dbReference>
<feature type="region of interest" description="Disordered" evidence="1">
    <location>
        <begin position="537"/>
        <end position="574"/>
    </location>
</feature>
<name>A0A1Y6C2H6_9BACT</name>
<gene>
    <name evidence="2" type="ORF">SAMN06296036_11244</name>
</gene>
<proteinExistence type="predicted"/>
<dbReference type="SUPFAM" id="SSF69318">
    <property type="entry name" value="Integrin alpha N-terminal domain"/>
    <property type="match status" value="1"/>
</dbReference>
<sequence>MLYLHRIASNHFLLGMLVVLLATPLRGEANIYERQSPFSSWEVLVYQSSEYKDYLIREKQPIYYWGGSTLLMSKPRSFLIREKNRSFTYERMRSYYYKRSWTPLDIRILDGHLDRDTTTDLMVPLEGGRILLLLSQGGRNPEIIDHQSLGLAAQIKRDQMHLFDVNGDGRQELVLKRGGGLNDLYSVHKDGRWQRARPMAVQEEEKAAYKDLCGYAIEHPERSPGLKFSRACQYAFVIPTLEMSLESQGHERPEECTQWDELRNQVKQLSSDASMFDNAAYMGQVLKEMEHLAKQPSIQQAYTLKVSRQHATSDYKELNPDLSIEWRPLEIESFELGVGDEPLLSLEADSNTWTIYQALSLEEACHEDYKPGLNLLANYSSLASRAVNARLTMHADIRGKFKNIGLSSLATLIWDINVDHAIDLEYSFSVEDEDDAFGLLERRAVKEAALRALVAKSESYPTEDLVDSSVSPEYYFNGCFWESSAPCIGSYWQTEALNANSEGLTLAYAPRDGRQRIFEYQLLDVYPKKQSLVGLHLKPRSKLNDSDEQGEKAGDEDDLISSNPHSGGGEGLVKEDFRTHRRLRRIGFSELEHLDSLKINTSMKSAPSLRRDCGSIDQNPDSDDVIYFDSDCQTAYITPPNHGTLVIHDTVSHLNMDLCGDFRQLQLRKHQWQLSRMDQIQNLDTEESFKEWQDLSSVVESEIHTLERTYHQLRGREINFHIVQDFESHLEHYRSRNPWFQWHVVPLSGQEVHLGIKDHLESIAIDYDMQFGSQRYHMLNVQAHLGLPMSCALGEDREALTALLMPRIDHHYAVSGEVDYQASLNVKRLFDHLWWKFDLDFFFISIRANLSRSKDDVFDVFQFSLEDSSLSLEQDDINRLRIEVGRSMLTELGQSYDRLFRKVFQSKIDFSSREPKIPDQLIREVTEQLICRGDHVAGGFSAVFDSFAEEMDCLPLHLLYGLKATSDIGGTIRDFEIQTEFQIKRSETRTLSLPRVYRASDFEMVE</sequence>
<reference evidence="3" key="1">
    <citation type="submission" date="2017-04" db="EMBL/GenBank/DDBJ databases">
        <authorList>
            <person name="Varghese N."/>
            <person name="Submissions S."/>
        </authorList>
    </citation>
    <scope>NUCLEOTIDE SEQUENCE [LARGE SCALE GENOMIC DNA]</scope>
    <source>
        <strain evidence="3">RKEM611</strain>
    </source>
</reference>